<dbReference type="InterPro" id="IPR058548">
    <property type="entry name" value="MlaB-like_STAS"/>
</dbReference>
<evidence type="ECO:0000313" key="3">
    <source>
        <dbReference type="Proteomes" id="UP001151002"/>
    </source>
</evidence>
<dbReference type="Proteomes" id="UP001151002">
    <property type="component" value="Unassembled WGS sequence"/>
</dbReference>
<dbReference type="PROSITE" id="PS50801">
    <property type="entry name" value="STAS"/>
    <property type="match status" value="1"/>
</dbReference>
<organism evidence="2 3">
    <name type="scientific">Paractinoplanes pyxinae</name>
    <dbReference type="NCBI Taxonomy" id="2997416"/>
    <lineage>
        <taxon>Bacteria</taxon>
        <taxon>Bacillati</taxon>
        <taxon>Actinomycetota</taxon>
        <taxon>Actinomycetes</taxon>
        <taxon>Micromonosporales</taxon>
        <taxon>Micromonosporaceae</taxon>
        <taxon>Paractinoplanes</taxon>
    </lineage>
</organism>
<evidence type="ECO:0000313" key="2">
    <source>
        <dbReference type="EMBL" id="MCY1143736.1"/>
    </source>
</evidence>
<gene>
    <name evidence="2" type="ORF">OWR29_37525</name>
</gene>
<dbReference type="RefSeq" id="WP_267568264.1">
    <property type="nucleotide sequence ID" value="NZ_JAPNTZ010000016.1"/>
</dbReference>
<keyword evidence="3" id="KW-1185">Reference proteome</keyword>
<dbReference type="Gene3D" id="3.30.750.24">
    <property type="entry name" value="STAS domain"/>
    <property type="match status" value="1"/>
</dbReference>
<accession>A0ABT4BB35</accession>
<proteinExistence type="predicted"/>
<evidence type="ECO:0000259" key="1">
    <source>
        <dbReference type="PROSITE" id="PS50801"/>
    </source>
</evidence>
<dbReference type="InterPro" id="IPR036513">
    <property type="entry name" value="STAS_dom_sf"/>
</dbReference>
<sequence length="120" mass="13027">MDPHGSAYYRPAMEFDAGFYREAGWARVRVRGEIDMDNAGHLEHVLRGADTGDHAGVAIDLTYVDLLSAAGLRALSGCRRRLGGRDRGFVLLDPKPFIEQVLRVGGLADATLTATLLGCR</sequence>
<feature type="domain" description="STAS" evidence="1">
    <location>
        <begin position="28"/>
        <end position="120"/>
    </location>
</feature>
<dbReference type="EMBL" id="JAPNTZ010000016">
    <property type="protein sequence ID" value="MCY1143736.1"/>
    <property type="molecule type" value="Genomic_DNA"/>
</dbReference>
<comment type="caution">
    <text evidence="2">The sequence shown here is derived from an EMBL/GenBank/DDBJ whole genome shotgun (WGS) entry which is preliminary data.</text>
</comment>
<dbReference type="SUPFAM" id="SSF52091">
    <property type="entry name" value="SpoIIaa-like"/>
    <property type="match status" value="1"/>
</dbReference>
<dbReference type="InterPro" id="IPR002645">
    <property type="entry name" value="STAS_dom"/>
</dbReference>
<reference evidence="2" key="1">
    <citation type="submission" date="2022-11" db="EMBL/GenBank/DDBJ databases">
        <authorList>
            <person name="Somphong A."/>
            <person name="Phongsopitanun W."/>
        </authorList>
    </citation>
    <scope>NUCLEOTIDE SEQUENCE</scope>
    <source>
        <strain evidence="2">Pm04-4</strain>
    </source>
</reference>
<name>A0ABT4BB35_9ACTN</name>
<protein>
    <submittedName>
        <fullName evidence="2">STAS domain-containing protein</fullName>
    </submittedName>
</protein>
<dbReference type="Pfam" id="PF13466">
    <property type="entry name" value="STAS_2"/>
    <property type="match status" value="1"/>
</dbReference>
<dbReference type="CDD" id="cd07043">
    <property type="entry name" value="STAS_anti-anti-sigma_factors"/>
    <property type="match status" value="1"/>
</dbReference>